<keyword evidence="6 11" id="KW-0732">Signal</keyword>
<dbReference type="Proteomes" id="UP000571554">
    <property type="component" value="Unassembled WGS sequence"/>
</dbReference>
<keyword evidence="9" id="KW-0472">Membrane</keyword>
<evidence type="ECO:0000259" key="12">
    <source>
        <dbReference type="Pfam" id="PF13609"/>
    </source>
</evidence>
<feature type="domain" description="Porin" evidence="12">
    <location>
        <begin position="8"/>
        <end position="316"/>
    </location>
</feature>
<feature type="chain" id="PRO_5030981378" evidence="11">
    <location>
        <begin position="21"/>
        <end position="353"/>
    </location>
</feature>
<dbReference type="Gene3D" id="2.40.160.10">
    <property type="entry name" value="Porin"/>
    <property type="match status" value="1"/>
</dbReference>
<evidence type="ECO:0000256" key="4">
    <source>
        <dbReference type="ARBA" id="ARBA00022452"/>
    </source>
</evidence>
<comment type="subcellular location">
    <subcellularLocation>
        <location evidence="1">Cell outer membrane</location>
        <topology evidence="1">Multi-pass membrane protein</topology>
    </subcellularLocation>
</comment>
<keyword evidence="10" id="KW-0998">Cell outer membrane</keyword>
<name>A0A7W9U3P8_9BURK</name>
<dbReference type="GO" id="GO:0015288">
    <property type="term" value="F:porin activity"/>
    <property type="evidence" value="ECO:0007669"/>
    <property type="project" value="UniProtKB-KW"/>
</dbReference>
<dbReference type="GO" id="GO:0046930">
    <property type="term" value="C:pore complex"/>
    <property type="evidence" value="ECO:0007669"/>
    <property type="project" value="UniProtKB-KW"/>
</dbReference>
<accession>A0A7W9U3P8</accession>
<sequence length="353" mass="37165">MKKLLLSVLVGAFLPACVHAQSSVTLYGYLGGGVRWTNGLKGGSAVAFNNNILAGNRFGLSGEEDLGGGVRAIFKLENAFNSGTGALKNSGVLFSQAAYVGFNGDYGRLTFGRQVSAHEYFSILIDPLNGQGQSLAVSPNALYYFNFFTYDTRFNNTISYLGRVGGLRYGASYSPGGVAGNTRAGSNLSGMALYQWSGGLAGFGYQKQWNASATQWAETFQGGASLVMGPARLFLSYADLHVSAAAAGAPERHDQMPGAGIVVLPTSAIQLTAAVYYDRASHLANAKNGNGHKLTTYAVAEYFLSKRSEIYAEADFNGLSGAYRNDALNISALGIRSGTASTTGVSVGLMTRF</sequence>
<evidence type="ECO:0000256" key="6">
    <source>
        <dbReference type="ARBA" id="ARBA00022729"/>
    </source>
</evidence>
<evidence type="ECO:0000256" key="11">
    <source>
        <dbReference type="SAM" id="SignalP"/>
    </source>
</evidence>
<reference evidence="13 14" key="1">
    <citation type="submission" date="2020-08" db="EMBL/GenBank/DDBJ databases">
        <title>Above-ground endophytic microbial communities from plants in different locations in the United States.</title>
        <authorList>
            <person name="Frank C."/>
        </authorList>
    </citation>
    <scope>NUCLEOTIDE SEQUENCE [LARGE SCALE GENOMIC DNA]</scope>
    <source>
        <strain evidence="13 14">WP4_2_2</strain>
    </source>
</reference>
<evidence type="ECO:0000313" key="14">
    <source>
        <dbReference type="Proteomes" id="UP000571554"/>
    </source>
</evidence>
<dbReference type="SUPFAM" id="SSF56935">
    <property type="entry name" value="Porins"/>
    <property type="match status" value="1"/>
</dbReference>
<evidence type="ECO:0000256" key="2">
    <source>
        <dbReference type="ARBA" id="ARBA00011233"/>
    </source>
</evidence>
<evidence type="ECO:0000256" key="8">
    <source>
        <dbReference type="ARBA" id="ARBA00023114"/>
    </source>
</evidence>
<dbReference type="PANTHER" id="PTHR34501:SF9">
    <property type="entry name" value="MAJOR OUTER MEMBRANE PROTEIN P.IA"/>
    <property type="match status" value="1"/>
</dbReference>
<dbReference type="AlphaFoldDB" id="A0A7W9U3P8"/>
<comment type="subunit">
    <text evidence="2">Homotrimer.</text>
</comment>
<keyword evidence="3" id="KW-0813">Transport</keyword>
<dbReference type="InterPro" id="IPR023614">
    <property type="entry name" value="Porin_dom_sf"/>
</dbReference>
<keyword evidence="5" id="KW-0812">Transmembrane</keyword>
<evidence type="ECO:0000256" key="7">
    <source>
        <dbReference type="ARBA" id="ARBA00023065"/>
    </source>
</evidence>
<protein>
    <submittedName>
        <fullName evidence="13">Putative porin</fullName>
    </submittedName>
</protein>
<dbReference type="GO" id="GO:0006811">
    <property type="term" value="P:monoatomic ion transport"/>
    <property type="evidence" value="ECO:0007669"/>
    <property type="project" value="UniProtKB-KW"/>
</dbReference>
<organism evidence="13 14">
    <name type="scientific">Paraburkholderia bannensis</name>
    <dbReference type="NCBI Taxonomy" id="765414"/>
    <lineage>
        <taxon>Bacteria</taxon>
        <taxon>Pseudomonadati</taxon>
        <taxon>Pseudomonadota</taxon>
        <taxon>Betaproteobacteria</taxon>
        <taxon>Burkholderiales</taxon>
        <taxon>Burkholderiaceae</taxon>
        <taxon>Paraburkholderia</taxon>
    </lineage>
</organism>
<keyword evidence="14" id="KW-1185">Reference proteome</keyword>
<evidence type="ECO:0000256" key="9">
    <source>
        <dbReference type="ARBA" id="ARBA00023136"/>
    </source>
</evidence>
<dbReference type="RefSeq" id="WP_183727940.1">
    <property type="nucleotide sequence ID" value="NZ_JACHBW010000016.1"/>
</dbReference>
<dbReference type="EMBL" id="JACHBW010000016">
    <property type="protein sequence ID" value="MBB6105310.1"/>
    <property type="molecule type" value="Genomic_DNA"/>
</dbReference>
<dbReference type="InterPro" id="IPR050298">
    <property type="entry name" value="Gram-neg_bact_OMP"/>
</dbReference>
<gene>
    <name evidence="13" type="ORF">F4827_005176</name>
</gene>
<dbReference type="CDD" id="cd00342">
    <property type="entry name" value="gram_neg_porins"/>
    <property type="match status" value="1"/>
</dbReference>
<evidence type="ECO:0000256" key="10">
    <source>
        <dbReference type="ARBA" id="ARBA00023237"/>
    </source>
</evidence>
<evidence type="ECO:0000313" key="13">
    <source>
        <dbReference type="EMBL" id="MBB6105310.1"/>
    </source>
</evidence>
<keyword evidence="7" id="KW-0406">Ion transport</keyword>
<dbReference type="InterPro" id="IPR033900">
    <property type="entry name" value="Gram_neg_porin_domain"/>
</dbReference>
<keyword evidence="4" id="KW-1134">Transmembrane beta strand</keyword>
<keyword evidence="8" id="KW-0626">Porin</keyword>
<proteinExistence type="predicted"/>
<evidence type="ECO:0000256" key="3">
    <source>
        <dbReference type="ARBA" id="ARBA00022448"/>
    </source>
</evidence>
<dbReference type="Pfam" id="PF13609">
    <property type="entry name" value="Porin_4"/>
    <property type="match status" value="1"/>
</dbReference>
<dbReference type="GO" id="GO:0009279">
    <property type="term" value="C:cell outer membrane"/>
    <property type="evidence" value="ECO:0007669"/>
    <property type="project" value="UniProtKB-SubCell"/>
</dbReference>
<feature type="signal peptide" evidence="11">
    <location>
        <begin position="1"/>
        <end position="20"/>
    </location>
</feature>
<evidence type="ECO:0000256" key="5">
    <source>
        <dbReference type="ARBA" id="ARBA00022692"/>
    </source>
</evidence>
<dbReference type="PANTHER" id="PTHR34501">
    <property type="entry name" value="PROTEIN YDDL-RELATED"/>
    <property type="match status" value="1"/>
</dbReference>
<evidence type="ECO:0000256" key="1">
    <source>
        <dbReference type="ARBA" id="ARBA00004571"/>
    </source>
</evidence>
<comment type="caution">
    <text evidence="13">The sequence shown here is derived from an EMBL/GenBank/DDBJ whole genome shotgun (WGS) entry which is preliminary data.</text>
</comment>